<dbReference type="OrthoDB" id="2418081at2759"/>
<dbReference type="EMBL" id="FN647682">
    <property type="protein sequence ID" value="CBN76593.1"/>
    <property type="molecule type" value="Genomic_DNA"/>
</dbReference>
<dbReference type="InterPro" id="IPR050565">
    <property type="entry name" value="LYPA1-2/EST-like"/>
</dbReference>
<dbReference type="GO" id="GO:0008474">
    <property type="term" value="F:palmitoyl-(protein) hydrolase activity"/>
    <property type="evidence" value="ECO:0007669"/>
    <property type="project" value="TreeGrafter"/>
</dbReference>
<dbReference type="GO" id="GO:0005737">
    <property type="term" value="C:cytoplasm"/>
    <property type="evidence" value="ECO:0007669"/>
    <property type="project" value="TreeGrafter"/>
</dbReference>
<dbReference type="InParanoid" id="D8LB84"/>
<feature type="domain" description="Phospholipase/carboxylesterase/thioesterase" evidence="3">
    <location>
        <begin position="2"/>
        <end position="230"/>
    </location>
</feature>
<evidence type="ECO:0000259" key="3">
    <source>
        <dbReference type="Pfam" id="PF02230"/>
    </source>
</evidence>
<dbReference type="AlphaFoldDB" id="D8LB84"/>
<name>D8LB84_ECTSI</name>
<proteinExistence type="inferred from homology"/>
<dbReference type="EMBL" id="FN649726">
    <property type="protein sequence ID" value="CBN76593.1"/>
    <property type="molecule type" value="Genomic_DNA"/>
</dbReference>
<dbReference type="Gene3D" id="3.40.50.1820">
    <property type="entry name" value="alpha/beta hydrolase"/>
    <property type="match status" value="1"/>
</dbReference>
<reference evidence="4 5" key="1">
    <citation type="journal article" date="2010" name="Nature">
        <title>The Ectocarpus genome and the independent evolution of multicellularity in brown algae.</title>
        <authorList>
            <person name="Cock J.M."/>
            <person name="Sterck L."/>
            <person name="Rouze P."/>
            <person name="Scornet D."/>
            <person name="Allen A.E."/>
            <person name="Amoutzias G."/>
            <person name="Anthouard V."/>
            <person name="Artiguenave F."/>
            <person name="Aury J.M."/>
            <person name="Badger J.H."/>
            <person name="Beszteri B."/>
            <person name="Billiau K."/>
            <person name="Bonnet E."/>
            <person name="Bothwell J.H."/>
            <person name="Bowler C."/>
            <person name="Boyen C."/>
            <person name="Brownlee C."/>
            <person name="Carrano C.J."/>
            <person name="Charrier B."/>
            <person name="Cho G.Y."/>
            <person name="Coelho S.M."/>
            <person name="Collen J."/>
            <person name="Corre E."/>
            <person name="Da Silva C."/>
            <person name="Delage L."/>
            <person name="Delaroque N."/>
            <person name="Dittami S.M."/>
            <person name="Doulbeau S."/>
            <person name="Elias M."/>
            <person name="Farnham G."/>
            <person name="Gachon C.M."/>
            <person name="Gschloessl B."/>
            <person name="Heesch S."/>
            <person name="Jabbari K."/>
            <person name="Jubin C."/>
            <person name="Kawai H."/>
            <person name="Kimura K."/>
            <person name="Kloareg B."/>
            <person name="Kupper F.C."/>
            <person name="Lang D."/>
            <person name="Le Bail A."/>
            <person name="Leblanc C."/>
            <person name="Lerouge P."/>
            <person name="Lohr M."/>
            <person name="Lopez P.J."/>
            <person name="Martens C."/>
            <person name="Maumus F."/>
            <person name="Michel G."/>
            <person name="Miranda-Saavedra D."/>
            <person name="Morales J."/>
            <person name="Moreau H."/>
            <person name="Motomura T."/>
            <person name="Nagasato C."/>
            <person name="Napoli C.A."/>
            <person name="Nelson D.R."/>
            <person name="Nyvall-Collen P."/>
            <person name="Peters A.F."/>
            <person name="Pommier C."/>
            <person name="Potin P."/>
            <person name="Poulain J."/>
            <person name="Quesneville H."/>
            <person name="Read B."/>
            <person name="Rensing S.A."/>
            <person name="Ritter A."/>
            <person name="Rousvoal S."/>
            <person name="Samanta M."/>
            <person name="Samson G."/>
            <person name="Schroeder D.C."/>
            <person name="Segurens B."/>
            <person name="Strittmatter M."/>
            <person name="Tonon T."/>
            <person name="Tregear J.W."/>
            <person name="Valentin K."/>
            <person name="von Dassow P."/>
            <person name="Yamagishi T."/>
            <person name="Van de Peer Y."/>
            <person name="Wincker P."/>
        </authorList>
    </citation>
    <scope>NUCLEOTIDE SEQUENCE [LARGE SCALE GENOMIC DNA]</scope>
    <source>
        <strain evidence="5">Ec32 / CCAP1310/4</strain>
    </source>
</reference>
<dbReference type="STRING" id="2880.D8LB84"/>
<dbReference type="InterPro" id="IPR029058">
    <property type="entry name" value="AB_hydrolase_fold"/>
</dbReference>
<dbReference type="GO" id="GO:0052689">
    <property type="term" value="F:carboxylic ester hydrolase activity"/>
    <property type="evidence" value="ECO:0007669"/>
    <property type="project" value="TreeGrafter"/>
</dbReference>
<protein>
    <submittedName>
        <fullName evidence="4">GI23857</fullName>
    </submittedName>
</protein>
<evidence type="ECO:0000313" key="4">
    <source>
        <dbReference type="EMBL" id="CBN76593.1"/>
    </source>
</evidence>
<evidence type="ECO:0000313" key="5">
    <source>
        <dbReference type="Proteomes" id="UP000002630"/>
    </source>
</evidence>
<dbReference type="InterPro" id="IPR003140">
    <property type="entry name" value="PLipase/COase/thioEstase"/>
</dbReference>
<keyword evidence="2" id="KW-0378">Hydrolase</keyword>
<evidence type="ECO:0000256" key="2">
    <source>
        <dbReference type="ARBA" id="ARBA00022801"/>
    </source>
</evidence>
<gene>
    <name evidence="4" type="ORF">Esi_0000_0309</name>
</gene>
<dbReference type="PANTHER" id="PTHR10655:SF17">
    <property type="entry name" value="LYSOPHOSPHOLIPASE-LIKE PROTEIN 1"/>
    <property type="match status" value="1"/>
</dbReference>
<sequence length="304" mass="31838">MQSHAQRPRGAVIFLHGSGDTGGGVRDWLSSASGGKFDRAIAELGLGEVVYPTAPERRYTLAGGAVSTVWFDRERLSPGSRQDRAGVLRSLRQVEDEVRKLEDAGVPRSGVFVGGFSMGGCLALEALGAEGLAGRLAGVFSHASFLSDDSAVFEVTAGGSAAQSSRPAPTPVYVTHGAADGMVKVAWGRSTAEKLKARGGLDLTFKEHVELDHELEEEQIAGLLDWISTVVGRPGFGQVVGGGDGRQTSAARRGVSPAGATEVLHADQVEPACSVTYDITDLGGCQSRASFHVPPGRAAWQRRS</sequence>
<keyword evidence="5" id="KW-1185">Reference proteome</keyword>
<dbReference type="eggNOG" id="KOG2112">
    <property type="taxonomic scope" value="Eukaryota"/>
</dbReference>
<evidence type="ECO:0000256" key="1">
    <source>
        <dbReference type="ARBA" id="ARBA00006499"/>
    </source>
</evidence>
<dbReference type="SUPFAM" id="SSF53474">
    <property type="entry name" value="alpha/beta-Hydrolases"/>
    <property type="match status" value="1"/>
</dbReference>
<dbReference type="Proteomes" id="UP000002630">
    <property type="component" value="Linkage Group LG01"/>
</dbReference>
<dbReference type="OMA" id="ISTVWFN"/>
<dbReference type="Pfam" id="PF02230">
    <property type="entry name" value="Abhydrolase_2"/>
    <property type="match status" value="1"/>
</dbReference>
<accession>D8LB84</accession>
<organism evidence="4 5">
    <name type="scientific">Ectocarpus siliculosus</name>
    <name type="common">Brown alga</name>
    <name type="synonym">Conferva siliculosa</name>
    <dbReference type="NCBI Taxonomy" id="2880"/>
    <lineage>
        <taxon>Eukaryota</taxon>
        <taxon>Sar</taxon>
        <taxon>Stramenopiles</taxon>
        <taxon>Ochrophyta</taxon>
        <taxon>PX clade</taxon>
        <taxon>Phaeophyceae</taxon>
        <taxon>Ectocarpales</taxon>
        <taxon>Ectocarpaceae</taxon>
        <taxon>Ectocarpus</taxon>
    </lineage>
</organism>
<comment type="similarity">
    <text evidence="1">Belongs to the AB hydrolase superfamily. AB hydrolase 2 family.</text>
</comment>
<dbReference type="PANTHER" id="PTHR10655">
    <property type="entry name" value="LYSOPHOSPHOLIPASE-RELATED"/>
    <property type="match status" value="1"/>
</dbReference>